<protein>
    <recommendedName>
        <fullName evidence="4">PA2779 family protein</fullName>
    </recommendedName>
</protein>
<evidence type="ECO:0000256" key="1">
    <source>
        <dbReference type="SAM" id="Phobius"/>
    </source>
</evidence>
<dbReference type="Pfam" id="PF20332">
    <property type="entry name" value="DUF6627"/>
    <property type="match status" value="1"/>
</dbReference>
<accession>A0A2U3QJR2</accession>
<dbReference type="InterPro" id="IPR046735">
    <property type="entry name" value="PA2779-like"/>
</dbReference>
<keyword evidence="1" id="KW-0472">Membrane</keyword>
<keyword evidence="1" id="KW-1133">Transmembrane helix</keyword>
<proteinExistence type="predicted"/>
<keyword evidence="1" id="KW-0812">Transmembrane</keyword>
<keyword evidence="3" id="KW-1185">Reference proteome</keyword>
<feature type="transmembrane region" description="Helical" evidence="1">
    <location>
        <begin position="101"/>
        <end position="121"/>
    </location>
</feature>
<dbReference type="Proteomes" id="UP000245125">
    <property type="component" value="Unassembled WGS sequence"/>
</dbReference>
<dbReference type="AlphaFoldDB" id="A0A2U3QJR2"/>
<gene>
    <name evidence="2" type="ORF">NBG4_610014</name>
</gene>
<evidence type="ECO:0008006" key="4">
    <source>
        <dbReference type="Google" id="ProtNLM"/>
    </source>
</evidence>
<dbReference type="NCBIfam" id="NF033919">
    <property type="entry name" value="PA2779_fam"/>
    <property type="match status" value="1"/>
</dbReference>
<sequence length="129" mass="13861">MSIPFMKSIAAYLACAMFIIGIAPRVDASFAPSTALPLAQTDRSSDLATLQAALEQKMVKERLVNLGFTSDEIRAKLDQLSDQQLHEVAQHLDSLKVGGDGIGIIIGVLIIAILVVILIQLTGHRVIVK</sequence>
<organism evidence="2 3">
    <name type="scientific">Candidatus Sulfobium mesophilum</name>
    <dbReference type="NCBI Taxonomy" id="2016548"/>
    <lineage>
        <taxon>Bacteria</taxon>
        <taxon>Pseudomonadati</taxon>
        <taxon>Nitrospirota</taxon>
        <taxon>Nitrospiria</taxon>
        <taxon>Nitrospirales</taxon>
        <taxon>Nitrospiraceae</taxon>
        <taxon>Candidatus Sulfobium</taxon>
    </lineage>
</organism>
<dbReference type="EMBL" id="OUUY01000110">
    <property type="protein sequence ID" value="SPQ01605.1"/>
    <property type="molecule type" value="Genomic_DNA"/>
</dbReference>
<evidence type="ECO:0000313" key="3">
    <source>
        <dbReference type="Proteomes" id="UP000245125"/>
    </source>
</evidence>
<name>A0A2U3QJR2_9BACT</name>
<evidence type="ECO:0000313" key="2">
    <source>
        <dbReference type="EMBL" id="SPQ01605.1"/>
    </source>
</evidence>
<reference evidence="3" key="1">
    <citation type="submission" date="2018-03" db="EMBL/GenBank/DDBJ databases">
        <authorList>
            <person name="Zecchin S."/>
        </authorList>
    </citation>
    <scope>NUCLEOTIDE SEQUENCE [LARGE SCALE GENOMIC DNA]</scope>
</reference>